<keyword evidence="5" id="KW-0408">Iron</keyword>
<reference evidence="9" key="1">
    <citation type="submission" date="2016-03" db="EMBL/GenBank/DDBJ databases">
        <title>Updated assembly of Pseudogymnoascus destructans, the fungus causing white-nose syndrome of bats.</title>
        <authorList>
            <person name="Palmer J.M."/>
            <person name="Drees K.P."/>
            <person name="Foster J.T."/>
            <person name="Lindner D.L."/>
        </authorList>
    </citation>
    <scope>NUCLEOTIDE SEQUENCE [LARGE SCALE GENOMIC DNA]</scope>
    <source>
        <strain evidence="9">20631-21</strain>
    </source>
</reference>
<dbReference type="eggNOG" id="KOG1591">
    <property type="taxonomic scope" value="Eukaryota"/>
</dbReference>
<accession>A0A177A4A8</accession>
<dbReference type="GO" id="GO:0005506">
    <property type="term" value="F:iron ion binding"/>
    <property type="evidence" value="ECO:0007669"/>
    <property type="project" value="InterPro"/>
</dbReference>
<dbReference type="OrthoDB" id="420380at2759"/>
<evidence type="ECO:0000256" key="4">
    <source>
        <dbReference type="ARBA" id="ARBA00023002"/>
    </source>
</evidence>
<evidence type="ECO:0000256" key="6">
    <source>
        <dbReference type="SAM" id="MobiDB-lite"/>
    </source>
</evidence>
<evidence type="ECO:0000313" key="9">
    <source>
        <dbReference type="EMBL" id="OAF55923.1"/>
    </source>
</evidence>
<dbReference type="GO" id="GO:0031418">
    <property type="term" value="F:L-ascorbic acid binding"/>
    <property type="evidence" value="ECO:0007669"/>
    <property type="project" value="InterPro"/>
</dbReference>
<evidence type="ECO:0000256" key="5">
    <source>
        <dbReference type="ARBA" id="ARBA00023004"/>
    </source>
</evidence>
<dbReference type="PANTHER" id="PTHR10869">
    <property type="entry name" value="PROLYL 4-HYDROXYLASE ALPHA SUBUNIT"/>
    <property type="match status" value="1"/>
</dbReference>
<proteinExistence type="predicted"/>
<feature type="transmembrane region" description="Helical" evidence="7">
    <location>
        <begin position="18"/>
        <end position="38"/>
    </location>
</feature>
<dbReference type="AlphaFoldDB" id="A0A177A4A8"/>
<organism evidence="9">
    <name type="scientific">Pseudogymnoascus destructans</name>
    <dbReference type="NCBI Taxonomy" id="655981"/>
    <lineage>
        <taxon>Eukaryota</taxon>
        <taxon>Fungi</taxon>
        <taxon>Dikarya</taxon>
        <taxon>Ascomycota</taxon>
        <taxon>Pezizomycotina</taxon>
        <taxon>Leotiomycetes</taxon>
        <taxon>Thelebolales</taxon>
        <taxon>Thelebolaceae</taxon>
        <taxon>Pseudogymnoascus</taxon>
    </lineage>
</organism>
<protein>
    <recommendedName>
        <fullName evidence="8">Prolyl 4-hydroxylase alpha subunit domain-containing protein</fullName>
    </recommendedName>
</protein>
<evidence type="ECO:0000256" key="2">
    <source>
        <dbReference type="ARBA" id="ARBA00022723"/>
    </source>
</evidence>
<dbReference type="Gene3D" id="2.60.120.620">
    <property type="entry name" value="q2cbj1_9rhob like domain"/>
    <property type="match status" value="1"/>
</dbReference>
<feature type="domain" description="Prolyl 4-hydroxylase alpha subunit" evidence="8">
    <location>
        <begin position="66"/>
        <end position="263"/>
    </location>
</feature>
<keyword evidence="7" id="KW-0472">Membrane</keyword>
<evidence type="ECO:0000256" key="3">
    <source>
        <dbReference type="ARBA" id="ARBA00022964"/>
    </source>
</evidence>
<dbReference type="GO" id="GO:0005783">
    <property type="term" value="C:endoplasmic reticulum"/>
    <property type="evidence" value="ECO:0007669"/>
    <property type="project" value="TreeGrafter"/>
</dbReference>
<keyword evidence="2" id="KW-0479">Metal-binding</keyword>
<keyword evidence="3" id="KW-0223">Dioxygenase</keyword>
<evidence type="ECO:0000256" key="7">
    <source>
        <dbReference type="SAM" id="Phobius"/>
    </source>
</evidence>
<sequence>MSASKIKPDKYRVPLSSIYSWGLSVVALISIVLPYIFWPSQPSADKIGTTSCEPQPYVSRIVSYDPLIIHLENFITPAERAYLANVTNVNLRRSTVASRDGGPPVHKPSRTSSTAFLPHNDTVGQCIQKRAADFQGFLSPKKIEMLQVVQYKEGQEYRAHYDWGVASEFKAERESTIFGILEGDCEKCGTQFPKIAIDWTKEDPRWCDFVECDILDALTFKATAGSAVFWKNLHADGTGDMRTFHAGLPIGKGMKLGLNVWTIV</sequence>
<dbReference type="SMART" id="SM00702">
    <property type="entry name" value="P4Hc"/>
    <property type="match status" value="1"/>
</dbReference>
<name>A0A177A4A8_9PEZI</name>
<dbReference type="GeneID" id="36291027"/>
<dbReference type="InterPro" id="IPR006620">
    <property type="entry name" value="Pro_4_hyd_alph"/>
</dbReference>
<dbReference type="EMBL" id="KV441406">
    <property type="protein sequence ID" value="OAF55923.1"/>
    <property type="molecule type" value="Genomic_DNA"/>
</dbReference>
<comment type="cofactor">
    <cofactor evidence="1">
        <name>L-ascorbate</name>
        <dbReference type="ChEBI" id="CHEBI:38290"/>
    </cofactor>
</comment>
<evidence type="ECO:0000256" key="1">
    <source>
        <dbReference type="ARBA" id="ARBA00001961"/>
    </source>
</evidence>
<evidence type="ECO:0000259" key="8">
    <source>
        <dbReference type="SMART" id="SM00702"/>
    </source>
</evidence>
<dbReference type="InterPro" id="IPR045054">
    <property type="entry name" value="P4HA-like"/>
</dbReference>
<keyword evidence="7" id="KW-0812">Transmembrane</keyword>
<keyword evidence="7" id="KW-1133">Transmembrane helix</keyword>
<gene>
    <name evidence="9" type="ORF">VC83_07984</name>
</gene>
<keyword evidence="4" id="KW-0560">Oxidoreductase</keyword>
<dbReference type="PANTHER" id="PTHR10869:SF242">
    <property type="entry name" value="PROLYL 4-HYDROXYLASE ALPHA SUBUNIT DOMAIN-CONTAINING PROTEIN"/>
    <property type="match status" value="1"/>
</dbReference>
<dbReference type="RefSeq" id="XP_024321222.1">
    <property type="nucleotide sequence ID" value="XM_024471547.1"/>
</dbReference>
<dbReference type="GO" id="GO:0004656">
    <property type="term" value="F:procollagen-proline 4-dioxygenase activity"/>
    <property type="evidence" value="ECO:0007669"/>
    <property type="project" value="TreeGrafter"/>
</dbReference>
<feature type="region of interest" description="Disordered" evidence="6">
    <location>
        <begin position="95"/>
        <end position="114"/>
    </location>
</feature>
<dbReference type="Proteomes" id="UP000077154">
    <property type="component" value="Unassembled WGS sequence"/>
</dbReference>
<dbReference type="VEuPathDB" id="FungiDB:GMDG_07591"/>